<reference evidence="1 2" key="2">
    <citation type="submission" date="2020-04" db="EMBL/GenBank/DDBJ databases">
        <authorList>
            <person name="Fomenkov A."/>
            <person name="Anton B.P."/>
            <person name="Roberts R.J."/>
        </authorList>
    </citation>
    <scope>NUCLEOTIDE SEQUENCE [LARGE SCALE GENOMIC DNA]</scope>
    <source>
        <strain evidence="1 2">CCAP 1403/13f</strain>
    </source>
</reference>
<accession>A0A6H2C6H0</accession>
<name>A0A6H2C6H0_DOLFA</name>
<dbReference type="EMBL" id="CP051206">
    <property type="protein sequence ID" value="QJB47137.1"/>
    <property type="molecule type" value="Genomic_DNA"/>
</dbReference>
<evidence type="ECO:0000313" key="2">
    <source>
        <dbReference type="Proteomes" id="UP000502433"/>
    </source>
</evidence>
<evidence type="ECO:0000313" key="1">
    <source>
        <dbReference type="EMBL" id="QJB47137.1"/>
    </source>
</evidence>
<dbReference type="Proteomes" id="UP000502433">
    <property type="component" value="Chromosome"/>
</dbReference>
<reference evidence="1 2" key="1">
    <citation type="submission" date="2020-04" db="EMBL/GenBank/DDBJ databases">
        <title>Genome-Wide Identification of 5-Methylcytosine Sites in Bacterial Genomes By High-Throughput Sequencing of MspJI Restriction Fragments.</title>
        <authorList>
            <person name="Wu V."/>
        </authorList>
    </citation>
    <scope>NUCLEOTIDE SEQUENCE [LARGE SCALE GENOMIC DNA]</scope>
    <source>
        <strain evidence="1 2">CCAP 1403/13f</strain>
    </source>
</reference>
<proteinExistence type="predicted"/>
<dbReference type="AlphaFoldDB" id="A0A6H2C6H0"/>
<dbReference type="KEGG" id="dfs:HGD76_18935"/>
<organism evidence="1 2">
    <name type="scientific">Dolichospermum flos-aquae CCAP 1403/13F</name>
    <dbReference type="NCBI Taxonomy" id="315271"/>
    <lineage>
        <taxon>Bacteria</taxon>
        <taxon>Bacillati</taxon>
        <taxon>Cyanobacteriota</taxon>
        <taxon>Cyanophyceae</taxon>
        <taxon>Nostocales</taxon>
        <taxon>Aphanizomenonaceae</taxon>
        <taxon>Dolichospermum</taxon>
    </lineage>
</organism>
<protein>
    <submittedName>
        <fullName evidence="1">Uncharacterized protein</fullName>
    </submittedName>
</protein>
<gene>
    <name evidence="1" type="ORF">HGD76_18935</name>
</gene>
<sequence>MSVLGVDLWYYINNQISEDPGSLDLSEIDDPQQSVSLAKQFITHNLPEGTAFVSLVLND</sequence>